<accession>A0A9D5B0A0</accession>
<evidence type="ECO:0000313" key="3">
    <source>
        <dbReference type="Proteomes" id="UP001058974"/>
    </source>
</evidence>
<keyword evidence="1" id="KW-0812">Transmembrane</keyword>
<reference evidence="2 3" key="1">
    <citation type="journal article" date="2022" name="Nat. Genet.">
        <title>Improved pea reference genome and pan-genome highlight genomic features and evolutionary characteristics.</title>
        <authorList>
            <person name="Yang T."/>
            <person name="Liu R."/>
            <person name="Luo Y."/>
            <person name="Hu S."/>
            <person name="Wang D."/>
            <person name="Wang C."/>
            <person name="Pandey M.K."/>
            <person name="Ge S."/>
            <person name="Xu Q."/>
            <person name="Li N."/>
            <person name="Li G."/>
            <person name="Huang Y."/>
            <person name="Saxena R.K."/>
            <person name="Ji Y."/>
            <person name="Li M."/>
            <person name="Yan X."/>
            <person name="He Y."/>
            <person name="Liu Y."/>
            <person name="Wang X."/>
            <person name="Xiang C."/>
            <person name="Varshney R.K."/>
            <person name="Ding H."/>
            <person name="Gao S."/>
            <person name="Zong X."/>
        </authorList>
    </citation>
    <scope>NUCLEOTIDE SEQUENCE [LARGE SCALE GENOMIC DNA]</scope>
    <source>
        <strain evidence="2 3">cv. Zhongwan 6</strain>
    </source>
</reference>
<dbReference type="OrthoDB" id="658695at2759"/>
<dbReference type="PANTHER" id="PTHR31170">
    <property type="entry name" value="BNAC04G53230D PROTEIN"/>
    <property type="match status" value="1"/>
</dbReference>
<dbReference type="InterPro" id="IPR004158">
    <property type="entry name" value="DUF247_pln"/>
</dbReference>
<evidence type="ECO:0000256" key="1">
    <source>
        <dbReference type="SAM" id="Phobius"/>
    </source>
</evidence>
<dbReference type="Proteomes" id="UP001058974">
    <property type="component" value="Chromosome 3"/>
</dbReference>
<sequence>MKTNENNHVIDIWKLDKERLASMQLKISQNPKLLSKSAGKRSCSILRVPQSLIEANGKAYQPRIVSIGPYHRGQPRLNMTEEHKYSYLNSLLTRTQLPLQEILNAVAPLENKARECYSEVIQLDSQEFVEMMVLDGCFIIELFRKVSRCVPFEDGDPLVHMEWILPYFYRDFLKLENQIPFFVLERLFEISKPSRENSTFTLSSLAMEFFNNSLQRPEEVIATVSKQNEVPKHLLDLVRSSFIPVSEKEKEHKRIKTPTHVIHCVSKLRHAGITINPGKNSERESFLQVKFKHGVIEMPTITMDDFMSSFLLNCVAFEQCYSGCSMKYFTTYVTLLDCLINTYRDVEYLCERNIIENHFGAEGEVAHFFNNAGKDVVVDLDLSYLSGLFNEVHHYYGNSWHVTWASFKYTYFDTPWSFISAFAALVLLILTVAQTYFAAYQYFHN</sequence>
<dbReference type="AlphaFoldDB" id="A0A9D5B0A0"/>
<keyword evidence="1" id="KW-1133">Transmembrane helix</keyword>
<evidence type="ECO:0000313" key="2">
    <source>
        <dbReference type="EMBL" id="KAI5425571.1"/>
    </source>
</evidence>
<dbReference type="Gramene" id="Psat03G0139600-T1">
    <property type="protein sequence ID" value="KAI5425571.1"/>
    <property type="gene ID" value="KIW84_031396"/>
</dbReference>
<organism evidence="2 3">
    <name type="scientific">Pisum sativum</name>
    <name type="common">Garden pea</name>
    <name type="synonym">Lathyrus oleraceus</name>
    <dbReference type="NCBI Taxonomy" id="3888"/>
    <lineage>
        <taxon>Eukaryota</taxon>
        <taxon>Viridiplantae</taxon>
        <taxon>Streptophyta</taxon>
        <taxon>Embryophyta</taxon>
        <taxon>Tracheophyta</taxon>
        <taxon>Spermatophyta</taxon>
        <taxon>Magnoliopsida</taxon>
        <taxon>eudicotyledons</taxon>
        <taxon>Gunneridae</taxon>
        <taxon>Pentapetalae</taxon>
        <taxon>rosids</taxon>
        <taxon>fabids</taxon>
        <taxon>Fabales</taxon>
        <taxon>Fabaceae</taxon>
        <taxon>Papilionoideae</taxon>
        <taxon>50 kb inversion clade</taxon>
        <taxon>NPAAA clade</taxon>
        <taxon>Hologalegina</taxon>
        <taxon>IRL clade</taxon>
        <taxon>Fabeae</taxon>
        <taxon>Lathyrus</taxon>
    </lineage>
</organism>
<protein>
    <submittedName>
        <fullName evidence="2">Uncharacterized protein</fullName>
    </submittedName>
</protein>
<dbReference type="Pfam" id="PF03140">
    <property type="entry name" value="DUF247"/>
    <property type="match status" value="1"/>
</dbReference>
<dbReference type="EMBL" id="JAMSHJ010000003">
    <property type="protein sequence ID" value="KAI5425571.1"/>
    <property type="molecule type" value="Genomic_DNA"/>
</dbReference>
<keyword evidence="1" id="KW-0472">Membrane</keyword>
<gene>
    <name evidence="2" type="ORF">KIW84_031396</name>
</gene>
<dbReference type="PANTHER" id="PTHR31170:SF21">
    <property type="match status" value="1"/>
</dbReference>
<comment type="caution">
    <text evidence="2">The sequence shown here is derived from an EMBL/GenBank/DDBJ whole genome shotgun (WGS) entry which is preliminary data.</text>
</comment>
<feature type="transmembrane region" description="Helical" evidence="1">
    <location>
        <begin position="416"/>
        <end position="439"/>
    </location>
</feature>
<name>A0A9D5B0A0_PEA</name>
<keyword evidence="3" id="KW-1185">Reference proteome</keyword>
<proteinExistence type="predicted"/>
<dbReference type="Gramene" id="Psat3g053520.1">
    <property type="protein sequence ID" value="Psat3g053520.1.cds1"/>
    <property type="gene ID" value="Psat3g053520"/>
</dbReference>